<dbReference type="PROSITE" id="PS51197">
    <property type="entry name" value="HTH_RRF2_2"/>
    <property type="match status" value="1"/>
</dbReference>
<reference evidence="2 3" key="1">
    <citation type="submission" date="2016-09" db="EMBL/GenBank/DDBJ databases">
        <title>Draft genome sequence for the type strain of Desulfuribacillus alkaliarsenatis AHT28, an obligately anaerobic, sulfidogenic bacterium isolated from Russian soda lake sediments.</title>
        <authorList>
            <person name="Abin C.A."/>
            <person name="Hollibaugh J.T."/>
        </authorList>
    </citation>
    <scope>NUCLEOTIDE SEQUENCE [LARGE SCALE GENOMIC DNA]</scope>
    <source>
        <strain evidence="2 3">AHT28</strain>
    </source>
</reference>
<dbReference type="Gene3D" id="1.10.10.10">
    <property type="entry name" value="Winged helix-like DNA-binding domain superfamily/Winged helix DNA-binding domain"/>
    <property type="match status" value="1"/>
</dbReference>
<dbReference type="OrthoDB" id="9808360at2"/>
<keyword evidence="1" id="KW-0238">DNA-binding</keyword>
<dbReference type="InterPro" id="IPR030489">
    <property type="entry name" value="TR_Rrf2-type_CS"/>
</dbReference>
<dbReference type="NCBIfam" id="TIGR00738">
    <property type="entry name" value="rrf2_super"/>
    <property type="match status" value="1"/>
</dbReference>
<dbReference type="AlphaFoldDB" id="A0A1E5G0F6"/>
<accession>A0A1E5G0F6</accession>
<dbReference type="GO" id="GO:0003700">
    <property type="term" value="F:DNA-binding transcription factor activity"/>
    <property type="evidence" value="ECO:0007669"/>
    <property type="project" value="TreeGrafter"/>
</dbReference>
<dbReference type="Proteomes" id="UP000094296">
    <property type="component" value="Unassembled WGS sequence"/>
</dbReference>
<dbReference type="SUPFAM" id="SSF46785">
    <property type="entry name" value="Winged helix' DNA-binding domain"/>
    <property type="match status" value="1"/>
</dbReference>
<dbReference type="InterPro" id="IPR000944">
    <property type="entry name" value="Tscrpt_reg_Rrf2"/>
</dbReference>
<dbReference type="NCBIfam" id="NF047409">
    <property type="entry name" value="Cys_reg_CymR"/>
    <property type="match status" value="1"/>
</dbReference>
<evidence type="ECO:0000313" key="2">
    <source>
        <dbReference type="EMBL" id="OEF96317.1"/>
    </source>
</evidence>
<gene>
    <name evidence="2" type="ORF">BHF68_09160</name>
</gene>
<dbReference type="GO" id="GO:0005829">
    <property type="term" value="C:cytosol"/>
    <property type="evidence" value="ECO:0007669"/>
    <property type="project" value="TreeGrafter"/>
</dbReference>
<proteinExistence type="predicted"/>
<organism evidence="2 3">
    <name type="scientific">Desulfuribacillus alkaliarsenatis</name>
    <dbReference type="NCBI Taxonomy" id="766136"/>
    <lineage>
        <taxon>Bacteria</taxon>
        <taxon>Bacillati</taxon>
        <taxon>Bacillota</taxon>
        <taxon>Desulfuribacillia</taxon>
        <taxon>Desulfuribacillales</taxon>
        <taxon>Desulfuribacillaceae</taxon>
        <taxon>Desulfuribacillus</taxon>
    </lineage>
</organism>
<evidence type="ECO:0000256" key="1">
    <source>
        <dbReference type="ARBA" id="ARBA00023125"/>
    </source>
</evidence>
<keyword evidence="3" id="KW-1185">Reference proteome</keyword>
<dbReference type="FunFam" id="1.10.10.10:FF:000164">
    <property type="entry name" value="Transcriptional regulator, Rrf2 family"/>
    <property type="match status" value="1"/>
</dbReference>
<dbReference type="InterPro" id="IPR036388">
    <property type="entry name" value="WH-like_DNA-bd_sf"/>
</dbReference>
<dbReference type="RefSeq" id="WP_069643823.1">
    <property type="nucleotide sequence ID" value="NZ_MIJE01000032.1"/>
</dbReference>
<dbReference type="PANTHER" id="PTHR33221:SF5">
    <property type="entry name" value="HTH-TYPE TRANSCRIPTIONAL REGULATOR ISCR"/>
    <property type="match status" value="1"/>
</dbReference>
<protein>
    <submittedName>
        <fullName evidence="2">Rrf2 family transcriptional regulator</fullName>
    </submittedName>
</protein>
<dbReference type="PROSITE" id="PS01332">
    <property type="entry name" value="HTH_RRF2_1"/>
    <property type="match status" value="1"/>
</dbReference>
<dbReference type="Pfam" id="PF02082">
    <property type="entry name" value="Rrf2"/>
    <property type="match status" value="1"/>
</dbReference>
<sequence>MKLSTKGRYGLTLMIDLAMNFGEGPVSLKNIAERHDLSDHYLEQLIAPLRNAGLVRSIRGAYGGYVLSKEPKDITAGDVIRVLEGPIGPVECIAESNASSCDKFNTCVKKDLWTRLRDSMIEVLDSTTLADLAKENEGKQDCFMFYI</sequence>
<name>A0A1E5G0F6_9FIRM</name>
<evidence type="ECO:0000313" key="3">
    <source>
        <dbReference type="Proteomes" id="UP000094296"/>
    </source>
</evidence>
<dbReference type="PANTHER" id="PTHR33221">
    <property type="entry name" value="WINGED HELIX-TURN-HELIX TRANSCRIPTIONAL REGULATOR, RRF2 FAMILY"/>
    <property type="match status" value="1"/>
</dbReference>
<dbReference type="GO" id="GO:0003677">
    <property type="term" value="F:DNA binding"/>
    <property type="evidence" value="ECO:0007669"/>
    <property type="project" value="UniProtKB-KW"/>
</dbReference>
<dbReference type="InterPro" id="IPR036390">
    <property type="entry name" value="WH_DNA-bd_sf"/>
</dbReference>
<dbReference type="EMBL" id="MIJE01000032">
    <property type="protein sequence ID" value="OEF96317.1"/>
    <property type="molecule type" value="Genomic_DNA"/>
</dbReference>
<dbReference type="STRING" id="766136.BHF68_09160"/>
<comment type="caution">
    <text evidence="2">The sequence shown here is derived from an EMBL/GenBank/DDBJ whole genome shotgun (WGS) entry which is preliminary data.</text>
</comment>